<dbReference type="InterPro" id="IPR045751">
    <property type="entry name" value="DUF6179"/>
</dbReference>
<gene>
    <name evidence="1" type="ORF">E1963_05690</name>
</gene>
<evidence type="ECO:0000313" key="1">
    <source>
        <dbReference type="EMBL" id="TDA22259.1"/>
    </source>
</evidence>
<proteinExistence type="predicted"/>
<sequence length="277" mass="31788">MEYKLEELVPVTAMLAEKYTSKESSSVTYETAQMLMGAVIYCIEEQEATYGSAPAGGRKVKAEEAYEAGYAQVLDKSNRAREAYNRLTADFEDYGCRNYKDTIIGGMPAFFLYYDVRFQPQNHIITLDYPTAGTYGDRCGIDLIYEYLCDIETESRFLSCFQTSAVRDLLYRTEDRFKVLYMENLCSLVLLNAIGCIIAEHPFSSLVLEKSDIENIEMYFREDSLQEVEQKTGAFIRMIAEASGLGSMQEYFQNLRREYALRIFNGKKHHVLDALFL</sequence>
<dbReference type="EMBL" id="SMMX01000004">
    <property type="protein sequence ID" value="TDA22259.1"/>
    <property type="molecule type" value="Genomic_DNA"/>
</dbReference>
<evidence type="ECO:0000313" key="2">
    <source>
        <dbReference type="Proteomes" id="UP000295710"/>
    </source>
</evidence>
<dbReference type="Proteomes" id="UP000295710">
    <property type="component" value="Unassembled WGS sequence"/>
</dbReference>
<comment type="caution">
    <text evidence="1">The sequence shown here is derived from an EMBL/GenBank/DDBJ whole genome shotgun (WGS) entry which is preliminary data.</text>
</comment>
<accession>A0A4R4FHA4</accession>
<organism evidence="1 2">
    <name type="scientific">Extibacter muris</name>
    <dbReference type="NCBI Taxonomy" id="1796622"/>
    <lineage>
        <taxon>Bacteria</taxon>
        <taxon>Bacillati</taxon>
        <taxon>Bacillota</taxon>
        <taxon>Clostridia</taxon>
        <taxon>Lachnospirales</taxon>
        <taxon>Lachnospiraceae</taxon>
        <taxon>Extibacter</taxon>
    </lineage>
</organism>
<keyword evidence="2" id="KW-1185">Reference proteome</keyword>
<dbReference type="Pfam" id="PF19677">
    <property type="entry name" value="DUF6179"/>
    <property type="match status" value="1"/>
</dbReference>
<dbReference type="RefSeq" id="WP_132276201.1">
    <property type="nucleotide sequence ID" value="NZ_JAOBST010000016.1"/>
</dbReference>
<dbReference type="AlphaFoldDB" id="A0A4R4FHA4"/>
<protein>
    <submittedName>
        <fullName evidence="1">Uncharacterized protein</fullName>
    </submittedName>
</protein>
<reference evidence="1 2" key="1">
    <citation type="journal article" date="2016" name="Nat. Microbiol.">
        <title>The Mouse Intestinal Bacterial Collection (miBC) provides host-specific insight into cultured diversity and functional potential of the gut microbiota.</title>
        <authorList>
            <person name="Lagkouvardos I."/>
            <person name="Pukall R."/>
            <person name="Abt B."/>
            <person name="Foesel B.U."/>
            <person name="Meier-Kolthoff J.P."/>
            <person name="Kumar N."/>
            <person name="Bresciani A."/>
            <person name="Martinez I."/>
            <person name="Just S."/>
            <person name="Ziegler C."/>
            <person name="Brugiroux S."/>
            <person name="Garzetti D."/>
            <person name="Wenning M."/>
            <person name="Bui T.P."/>
            <person name="Wang J."/>
            <person name="Hugenholtz F."/>
            <person name="Plugge C.M."/>
            <person name="Peterson D.A."/>
            <person name="Hornef M.W."/>
            <person name="Baines J.F."/>
            <person name="Smidt H."/>
            <person name="Walter J."/>
            <person name="Kristiansen K."/>
            <person name="Nielsen H.B."/>
            <person name="Haller D."/>
            <person name="Overmann J."/>
            <person name="Stecher B."/>
            <person name="Clavel T."/>
        </authorList>
    </citation>
    <scope>NUCLEOTIDE SEQUENCE [LARGE SCALE GENOMIC DNA]</scope>
    <source>
        <strain evidence="1 2">DSM 28560</strain>
    </source>
</reference>
<name>A0A4R4FHA4_9FIRM</name>